<dbReference type="SUPFAM" id="SSF52058">
    <property type="entry name" value="L domain-like"/>
    <property type="match status" value="1"/>
</dbReference>
<feature type="region of interest" description="Disordered" evidence="1">
    <location>
        <begin position="438"/>
        <end position="461"/>
    </location>
</feature>
<protein>
    <recommendedName>
        <fullName evidence="4">F-box domain-containing protein</fullName>
    </recommendedName>
</protein>
<evidence type="ECO:0000313" key="3">
    <source>
        <dbReference type="Proteomes" id="UP001213000"/>
    </source>
</evidence>
<comment type="caution">
    <text evidence="2">The sequence shown here is derived from an EMBL/GenBank/DDBJ whole genome shotgun (WGS) entry which is preliminary data.</text>
</comment>
<keyword evidence="3" id="KW-1185">Reference proteome</keyword>
<evidence type="ECO:0000313" key="2">
    <source>
        <dbReference type="EMBL" id="KAJ3574022.1"/>
    </source>
</evidence>
<dbReference type="Proteomes" id="UP001213000">
    <property type="component" value="Unassembled WGS sequence"/>
</dbReference>
<accession>A0AAD5YXI6</accession>
<evidence type="ECO:0008006" key="4">
    <source>
        <dbReference type="Google" id="ProtNLM"/>
    </source>
</evidence>
<gene>
    <name evidence="2" type="ORF">NP233_g2042</name>
</gene>
<proteinExistence type="predicted"/>
<dbReference type="AlphaFoldDB" id="A0AAD5YXI6"/>
<dbReference type="Gene3D" id="3.80.10.10">
    <property type="entry name" value="Ribonuclease Inhibitor"/>
    <property type="match status" value="1"/>
</dbReference>
<dbReference type="EMBL" id="JANIEX010000083">
    <property type="protein sequence ID" value="KAJ3574022.1"/>
    <property type="molecule type" value="Genomic_DNA"/>
</dbReference>
<organism evidence="2 3">
    <name type="scientific">Leucocoprinus birnbaumii</name>
    <dbReference type="NCBI Taxonomy" id="56174"/>
    <lineage>
        <taxon>Eukaryota</taxon>
        <taxon>Fungi</taxon>
        <taxon>Dikarya</taxon>
        <taxon>Basidiomycota</taxon>
        <taxon>Agaricomycotina</taxon>
        <taxon>Agaricomycetes</taxon>
        <taxon>Agaricomycetidae</taxon>
        <taxon>Agaricales</taxon>
        <taxon>Agaricineae</taxon>
        <taxon>Agaricaceae</taxon>
        <taxon>Leucocoprinus</taxon>
    </lineage>
</organism>
<evidence type="ECO:0000256" key="1">
    <source>
        <dbReference type="SAM" id="MobiDB-lite"/>
    </source>
</evidence>
<dbReference type="InterPro" id="IPR032675">
    <property type="entry name" value="LRR_dom_sf"/>
</dbReference>
<feature type="compositionally biased region" description="Low complexity" evidence="1">
    <location>
        <begin position="438"/>
        <end position="454"/>
    </location>
</feature>
<name>A0AAD5YXI6_9AGAR</name>
<sequence>MSGFGCSISPKPIERRGSRKACWSRPPEPVFPFEIWTIVDRYIPWRQRLVLATTCRTLRILLPPKFECITLTLVDSSLESADIANQILIRKIDFVTSPHVAPSIKVCRLNYYTKRQPALPATSDVCTPLVSALAKLENLTDLDCFRILFEEKHVRVLNSLRNLTRAEFTECQWMYRQNIPYEDRMRLQHVLVNHGPNKLRYNWFFNTHPDHLRSLVLSSGMPSGLISGVVPTLPNLESLEINGIAVLHPELPMFLSLCPSLIELRITTDSLFPSYTRAAEGVLEVIPSTSIPELRIYEGPVTFLPMLTKGRLVTHVGVYACPKLMKSFAKNVGSAFKKRQIKSLKIRVPTITEQAVALLSYFKSLLAVEIIVTNEGAKSRQTYQDILTILDRSTFPPPARLEYLSVAEANTEWGVPTKPSCAATSGLAVKRFLVSDSGSEGDLDSSIPSLSSHSDSARTDNVGAIRQSVAVDKRGSVFMNSYPYSEFSIPEEKYGIAPTHSRTAQLYLV</sequence>
<reference evidence="2" key="1">
    <citation type="submission" date="2022-07" db="EMBL/GenBank/DDBJ databases">
        <title>Genome Sequence of Leucocoprinus birnbaumii.</title>
        <authorList>
            <person name="Buettner E."/>
        </authorList>
    </citation>
    <scope>NUCLEOTIDE SEQUENCE</scope>
    <source>
        <strain evidence="2">VT141</strain>
    </source>
</reference>